<dbReference type="PRINTS" id="PR00081">
    <property type="entry name" value="GDHRDH"/>
</dbReference>
<dbReference type="EMBL" id="JAMZEB010000002">
    <property type="protein sequence ID" value="MCP2362125.1"/>
    <property type="molecule type" value="Genomic_DNA"/>
</dbReference>
<dbReference type="Pfam" id="PF13561">
    <property type="entry name" value="adh_short_C2"/>
    <property type="match status" value="1"/>
</dbReference>
<comment type="similarity">
    <text evidence="1">Belongs to the short-chain dehydrogenases/reductases (SDR) family.</text>
</comment>
<dbReference type="PROSITE" id="PS00061">
    <property type="entry name" value="ADH_SHORT"/>
    <property type="match status" value="1"/>
</dbReference>
<evidence type="ECO:0000256" key="1">
    <source>
        <dbReference type="ARBA" id="ARBA00006484"/>
    </source>
</evidence>
<dbReference type="FunFam" id="3.40.50.720:FF:000084">
    <property type="entry name" value="Short-chain dehydrogenase reductase"/>
    <property type="match status" value="1"/>
</dbReference>
<dbReference type="RefSeq" id="WP_253752621.1">
    <property type="nucleotide sequence ID" value="NZ_BAABKA010000027.1"/>
</dbReference>
<evidence type="ECO:0000313" key="5">
    <source>
        <dbReference type="Proteomes" id="UP001139648"/>
    </source>
</evidence>
<dbReference type="SMART" id="SM00822">
    <property type="entry name" value="PKS_KR"/>
    <property type="match status" value="1"/>
</dbReference>
<dbReference type="InterPro" id="IPR036291">
    <property type="entry name" value="NAD(P)-bd_dom_sf"/>
</dbReference>
<dbReference type="GO" id="GO:0032787">
    <property type="term" value="P:monocarboxylic acid metabolic process"/>
    <property type="evidence" value="ECO:0007669"/>
    <property type="project" value="UniProtKB-ARBA"/>
</dbReference>
<dbReference type="PANTHER" id="PTHR42879">
    <property type="entry name" value="3-OXOACYL-(ACYL-CARRIER-PROTEIN) REDUCTASE"/>
    <property type="match status" value="1"/>
</dbReference>
<reference evidence="4" key="1">
    <citation type="submission" date="2022-06" db="EMBL/GenBank/DDBJ databases">
        <title>Sequencing the genomes of 1000 actinobacteria strains.</title>
        <authorList>
            <person name="Klenk H.-P."/>
        </authorList>
    </citation>
    <scope>NUCLEOTIDE SEQUENCE</scope>
    <source>
        <strain evidence="4">DSM 46694</strain>
    </source>
</reference>
<proteinExistence type="inferred from homology"/>
<dbReference type="GO" id="GO:0004316">
    <property type="term" value="F:3-oxoacyl-[acyl-carrier-protein] reductase (NADPH) activity"/>
    <property type="evidence" value="ECO:0007669"/>
    <property type="project" value="UniProtKB-EC"/>
</dbReference>
<dbReference type="AlphaFoldDB" id="A0A9X2K727"/>
<dbReference type="InterPro" id="IPR002347">
    <property type="entry name" value="SDR_fam"/>
</dbReference>
<dbReference type="PANTHER" id="PTHR42879:SF2">
    <property type="entry name" value="3-OXOACYL-[ACYL-CARRIER-PROTEIN] REDUCTASE FABG"/>
    <property type="match status" value="1"/>
</dbReference>
<dbReference type="InterPro" id="IPR020904">
    <property type="entry name" value="Sc_DH/Rdtase_CS"/>
</dbReference>
<comment type="caution">
    <text evidence="4">The sequence shown here is derived from an EMBL/GenBank/DDBJ whole genome shotgun (WGS) entry which is preliminary data.</text>
</comment>
<gene>
    <name evidence="4" type="ORF">HD597_009145</name>
</gene>
<feature type="domain" description="Ketoreductase" evidence="3">
    <location>
        <begin position="19"/>
        <end position="204"/>
    </location>
</feature>
<name>A0A9X2K727_9ACTN</name>
<dbReference type="EC" id="1.1.1.100" evidence="4"/>
<dbReference type="InterPro" id="IPR057326">
    <property type="entry name" value="KR_dom"/>
</dbReference>
<sequence length="260" mass="25938">MASARPPSDDTRSAAPWPRVALVTGSTRGIGRAVAATLAACGHTVVVHGRDEERAAKAAAEIAAETGGVADSVAGDVGDLAQVSATMRRIYERHGRLDGLVVNAGVHEAGLLGMTGQAAIERLFQVNAVGATHTLQAALRLLRRGTSPAVVLMASIMGRAGGPGQAVYSATKAAVLGLTSAAAKELGPSGVRVNAVAPGYIRTDLLATLDDGARAGVVAATPLGRLGEPGDVAAAVAFLLSPQAGFVTGQVLGVDGGLVM</sequence>
<evidence type="ECO:0000259" key="3">
    <source>
        <dbReference type="SMART" id="SM00822"/>
    </source>
</evidence>
<dbReference type="Gene3D" id="3.40.50.720">
    <property type="entry name" value="NAD(P)-binding Rossmann-like Domain"/>
    <property type="match status" value="1"/>
</dbReference>
<accession>A0A9X2K727</accession>
<organism evidence="4 5">
    <name type="scientific">Nonomuraea thailandensis</name>
    <dbReference type="NCBI Taxonomy" id="1188745"/>
    <lineage>
        <taxon>Bacteria</taxon>
        <taxon>Bacillati</taxon>
        <taxon>Actinomycetota</taxon>
        <taxon>Actinomycetes</taxon>
        <taxon>Streptosporangiales</taxon>
        <taxon>Streptosporangiaceae</taxon>
        <taxon>Nonomuraea</taxon>
    </lineage>
</organism>
<evidence type="ECO:0000256" key="2">
    <source>
        <dbReference type="ARBA" id="ARBA00023002"/>
    </source>
</evidence>
<dbReference type="SUPFAM" id="SSF51735">
    <property type="entry name" value="NAD(P)-binding Rossmann-fold domains"/>
    <property type="match status" value="1"/>
</dbReference>
<evidence type="ECO:0000313" key="4">
    <source>
        <dbReference type="EMBL" id="MCP2362125.1"/>
    </source>
</evidence>
<dbReference type="Proteomes" id="UP001139648">
    <property type="component" value="Unassembled WGS sequence"/>
</dbReference>
<dbReference type="InterPro" id="IPR050259">
    <property type="entry name" value="SDR"/>
</dbReference>
<dbReference type="PRINTS" id="PR00080">
    <property type="entry name" value="SDRFAMILY"/>
</dbReference>
<keyword evidence="5" id="KW-1185">Reference proteome</keyword>
<protein>
    <submittedName>
        <fullName evidence="4">3-oxoacyl-[acyl-carrier protein] reductase</fullName>
        <ecNumber evidence="4">1.1.1.100</ecNumber>
    </submittedName>
</protein>
<keyword evidence="2 4" id="KW-0560">Oxidoreductase</keyword>